<keyword evidence="2" id="KW-0472">Membrane</keyword>
<feature type="compositionally biased region" description="Gly residues" evidence="1">
    <location>
        <begin position="303"/>
        <end position="313"/>
    </location>
</feature>
<feature type="transmembrane region" description="Helical" evidence="2">
    <location>
        <begin position="12"/>
        <end position="30"/>
    </location>
</feature>
<feature type="compositionally biased region" description="Low complexity" evidence="1">
    <location>
        <begin position="293"/>
        <end position="302"/>
    </location>
</feature>
<organism evidence="3 4">
    <name type="scientific">Actinomadura sediminis</name>
    <dbReference type="NCBI Taxonomy" id="1038904"/>
    <lineage>
        <taxon>Bacteria</taxon>
        <taxon>Bacillati</taxon>
        <taxon>Actinomycetota</taxon>
        <taxon>Actinomycetes</taxon>
        <taxon>Streptosporangiales</taxon>
        <taxon>Thermomonosporaceae</taxon>
        <taxon>Actinomadura</taxon>
    </lineage>
</organism>
<proteinExistence type="predicted"/>
<feature type="region of interest" description="Disordered" evidence="1">
    <location>
        <begin position="238"/>
        <end position="361"/>
    </location>
</feature>
<dbReference type="RefSeq" id="WP_378300294.1">
    <property type="nucleotide sequence ID" value="NZ_JBHTJA010000036.1"/>
</dbReference>
<feature type="compositionally biased region" description="Gly residues" evidence="1">
    <location>
        <begin position="242"/>
        <end position="253"/>
    </location>
</feature>
<evidence type="ECO:0000313" key="3">
    <source>
        <dbReference type="EMBL" id="MFD0902474.1"/>
    </source>
</evidence>
<dbReference type="Proteomes" id="UP001596972">
    <property type="component" value="Unassembled WGS sequence"/>
</dbReference>
<gene>
    <name evidence="3" type="ORF">ACFQ11_18890</name>
</gene>
<evidence type="ECO:0000256" key="2">
    <source>
        <dbReference type="SAM" id="Phobius"/>
    </source>
</evidence>
<keyword evidence="2" id="KW-0812">Transmembrane</keyword>
<comment type="caution">
    <text evidence="3">The sequence shown here is derived from an EMBL/GenBank/DDBJ whole genome shotgun (WGS) entry which is preliminary data.</text>
</comment>
<dbReference type="EMBL" id="JBHTJA010000036">
    <property type="protein sequence ID" value="MFD0902474.1"/>
    <property type="molecule type" value="Genomic_DNA"/>
</dbReference>
<evidence type="ECO:0000256" key="1">
    <source>
        <dbReference type="SAM" id="MobiDB-lite"/>
    </source>
</evidence>
<protein>
    <submittedName>
        <fullName evidence="3">Uncharacterized protein</fullName>
    </submittedName>
</protein>
<accession>A0ABW3EV67</accession>
<reference evidence="4" key="1">
    <citation type="journal article" date="2019" name="Int. J. Syst. Evol. Microbiol.">
        <title>The Global Catalogue of Microorganisms (GCM) 10K type strain sequencing project: providing services to taxonomists for standard genome sequencing and annotation.</title>
        <authorList>
            <consortium name="The Broad Institute Genomics Platform"/>
            <consortium name="The Broad Institute Genome Sequencing Center for Infectious Disease"/>
            <person name="Wu L."/>
            <person name="Ma J."/>
        </authorList>
    </citation>
    <scope>NUCLEOTIDE SEQUENCE [LARGE SCALE GENOMIC DNA]</scope>
    <source>
        <strain evidence="4">JCM 31202</strain>
    </source>
</reference>
<sequence length="361" mass="35339">MRRKLPDLSTTQVIASGVATAVAAIGASFLGVYGTVIGTALMSVISTAGAAVCKHYLDQGRDQIRDMSHVHGAVRRRDAADEAAEEATSADPTRTVAWPAGADPSRTMVRPPGGDPNRTRLESGAGPGDPNATRLDGPLGDPNATRLDGPHGDPAATRLDPSRTVAGALAAEAGADARRRVARRTALDETFAWARQNWVKLAATSAAVFAVVLGGITMYEATTGGPIGGGSGGGLTVTHVLGGNGDGTGGGGEETPADAPTGEGTAPAESPGGSPAGEAPTGGAGESGDESETAPTGDATPGPTGGEPTGGTTDGPTGRPTTSAPETPGAPGPSATSGGEEQQQGGTDGRRPGDASTGTGN</sequence>
<keyword evidence="4" id="KW-1185">Reference proteome</keyword>
<feature type="compositionally biased region" description="Low complexity" evidence="1">
    <location>
        <begin position="314"/>
        <end position="345"/>
    </location>
</feature>
<feature type="region of interest" description="Disordered" evidence="1">
    <location>
        <begin position="80"/>
        <end position="156"/>
    </location>
</feature>
<feature type="compositionally biased region" description="Low complexity" evidence="1">
    <location>
        <begin position="257"/>
        <end position="279"/>
    </location>
</feature>
<name>A0ABW3EV67_9ACTN</name>
<evidence type="ECO:0000313" key="4">
    <source>
        <dbReference type="Proteomes" id="UP001596972"/>
    </source>
</evidence>
<keyword evidence="2" id="KW-1133">Transmembrane helix</keyword>